<gene>
    <name evidence="1" type="ORF">PaG_00845</name>
</gene>
<reference evidence="1 2" key="1">
    <citation type="journal article" date="2014" name="Genome Announc.">
        <title>Genome sequence of the basidiomycetous fungus Pseudozyma aphidis DSM70725, an efficient producer of biosurfactant mannosylerythritol lipids.</title>
        <authorList>
            <person name="Lorenz S."/>
            <person name="Guenther M."/>
            <person name="Grumaz C."/>
            <person name="Rupp S."/>
            <person name="Zibek S."/>
            <person name="Sohn K."/>
        </authorList>
    </citation>
    <scope>NUCLEOTIDE SEQUENCE [LARGE SCALE GENOMIC DNA]</scope>
    <source>
        <strain evidence="2">ATCC 32657 / CBS 517.83 / DSM 70725 / JCM 10318 / NBRC 10182 / NRRL Y-7954 / St-0401</strain>
    </source>
</reference>
<dbReference type="AlphaFoldDB" id="W3VTC3"/>
<keyword evidence="2" id="KW-1185">Reference proteome</keyword>
<dbReference type="EMBL" id="AWNI01000004">
    <property type="protein sequence ID" value="ETS64873.1"/>
    <property type="molecule type" value="Genomic_DNA"/>
</dbReference>
<dbReference type="OrthoDB" id="2553016at2759"/>
<protein>
    <submittedName>
        <fullName evidence="1">Uncharacterized protein</fullName>
    </submittedName>
</protein>
<comment type="caution">
    <text evidence="1">The sequence shown here is derived from an EMBL/GenBank/DDBJ whole genome shotgun (WGS) entry which is preliminary data.</text>
</comment>
<organism evidence="1 2">
    <name type="scientific">Moesziomyces aphidis</name>
    <name type="common">Pseudozyma aphidis</name>
    <dbReference type="NCBI Taxonomy" id="84754"/>
    <lineage>
        <taxon>Eukaryota</taxon>
        <taxon>Fungi</taxon>
        <taxon>Dikarya</taxon>
        <taxon>Basidiomycota</taxon>
        <taxon>Ustilaginomycotina</taxon>
        <taxon>Ustilaginomycetes</taxon>
        <taxon>Ustilaginales</taxon>
        <taxon>Ustilaginaceae</taxon>
        <taxon>Moesziomyces</taxon>
    </lineage>
</organism>
<evidence type="ECO:0000313" key="2">
    <source>
        <dbReference type="Proteomes" id="UP000019462"/>
    </source>
</evidence>
<dbReference type="Proteomes" id="UP000019462">
    <property type="component" value="Unassembled WGS sequence"/>
</dbReference>
<accession>W3VTC3</accession>
<name>W3VTC3_MOEAP</name>
<dbReference type="HOGENOM" id="CLU_2134605_0_0_1"/>
<evidence type="ECO:0000313" key="1">
    <source>
        <dbReference type="EMBL" id="ETS64873.1"/>
    </source>
</evidence>
<proteinExistence type="predicted"/>
<sequence length="113" mass="12261">MQHCKRGDRVYFTIGQNQEEGVVESVEHRDDGTAMATIRFDKKDGAVSHINRNVDKLEPAHASRRAREVDAILSLTAGRGAGNISFAGRNGESSFHLHVGACVRGRGCEAELG</sequence>